<dbReference type="EMBL" id="CAMGZC010000043">
    <property type="protein sequence ID" value="CAI0642148.1"/>
    <property type="molecule type" value="Genomic_DNA"/>
</dbReference>
<evidence type="ECO:0000256" key="10">
    <source>
        <dbReference type="SAM" id="MobiDB-lite"/>
    </source>
</evidence>
<evidence type="ECO:0000256" key="1">
    <source>
        <dbReference type="ARBA" id="ARBA00012513"/>
    </source>
</evidence>
<dbReference type="PROSITE" id="PS00107">
    <property type="entry name" value="PROTEIN_KINASE_ATP"/>
    <property type="match status" value="1"/>
</dbReference>
<dbReference type="InterPro" id="IPR017441">
    <property type="entry name" value="Protein_kinase_ATP_BS"/>
</dbReference>
<keyword evidence="3" id="KW-0808">Transferase</keyword>
<evidence type="ECO:0000256" key="8">
    <source>
        <dbReference type="ARBA" id="ARBA00048679"/>
    </source>
</evidence>
<keyword evidence="4 9" id="KW-0547">Nucleotide-binding</keyword>
<protein>
    <recommendedName>
        <fullName evidence="1">non-specific serine/threonine protein kinase</fullName>
        <ecNumber evidence="1">2.7.11.1</ecNumber>
    </recommendedName>
</protein>
<dbReference type="GO" id="GO:0005524">
    <property type="term" value="F:ATP binding"/>
    <property type="evidence" value="ECO:0007669"/>
    <property type="project" value="UniProtKB-UniRule"/>
</dbReference>
<comment type="catalytic activity">
    <reaction evidence="7">
        <text>L-threonyl-[protein] + ATP = O-phospho-L-threonyl-[protein] + ADP + H(+)</text>
        <dbReference type="Rhea" id="RHEA:46608"/>
        <dbReference type="Rhea" id="RHEA-COMP:11060"/>
        <dbReference type="Rhea" id="RHEA-COMP:11605"/>
        <dbReference type="ChEBI" id="CHEBI:15378"/>
        <dbReference type="ChEBI" id="CHEBI:30013"/>
        <dbReference type="ChEBI" id="CHEBI:30616"/>
        <dbReference type="ChEBI" id="CHEBI:61977"/>
        <dbReference type="ChEBI" id="CHEBI:456216"/>
        <dbReference type="EC" id="2.7.11.1"/>
    </reaction>
</comment>
<gene>
    <name evidence="12" type="ORF">CGXH109_LOCUS11492</name>
</gene>
<dbReference type="InterPro" id="IPR011009">
    <property type="entry name" value="Kinase-like_dom_sf"/>
</dbReference>
<evidence type="ECO:0000256" key="7">
    <source>
        <dbReference type="ARBA" id="ARBA00047899"/>
    </source>
</evidence>
<evidence type="ECO:0000313" key="12">
    <source>
        <dbReference type="EMBL" id="CAI0642148.1"/>
    </source>
</evidence>
<feature type="compositionally biased region" description="Low complexity" evidence="10">
    <location>
        <begin position="516"/>
        <end position="525"/>
    </location>
</feature>
<dbReference type="InterPro" id="IPR000719">
    <property type="entry name" value="Prot_kinase_dom"/>
</dbReference>
<dbReference type="SUPFAM" id="SSF56112">
    <property type="entry name" value="Protein kinase-like (PK-like)"/>
    <property type="match status" value="1"/>
</dbReference>
<evidence type="ECO:0000256" key="2">
    <source>
        <dbReference type="ARBA" id="ARBA00022527"/>
    </source>
</evidence>
<dbReference type="SMART" id="SM00220">
    <property type="entry name" value="S_TKc"/>
    <property type="match status" value="1"/>
</dbReference>
<dbReference type="EC" id="2.7.11.1" evidence="1"/>
<dbReference type="GO" id="GO:0050684">
    <property type="term" value="P:regulation of mRNA processing"/>
    <property type="evidence" value="ECO:0007669"/>
    <property type="project" value="TreeGrafter"/>
</dbReference>
<feature type="binding site" evidence="9">
    <location>
        <position position="118"/>
    </location>
    <ligand>
        <name>ATP</name>
        <dbReference type="ChEBI" id="CHEBI:30616"/>
    </ligand>
</feature>
<dbReference type="InterPro" id="IPR051334">
    <property type="entry name" value="SRPK"/>
</dbReference>
<evidence type="ECO:0000313" key="13">
    <source>
        <dbReference type="Proteomes" id="UP001152533"/>
    </source>
</evidence>
<accession>A0A9W4W3Z6</accession>
<comment type="caution">
    <text evidence="12">The sequence shown here is derived from an EMBL/GenBank/DDBJ whole genome shotgun (WGS) entry which is preliminary data.</text>
</comment>
<keyword evidence="6 9" id="KW-0067">ATP-binding</keyword>
<evidence type="ECO:0000256" key="4">
    <source>
        <dbReference type="ARBA" id="ARBA00022741"/>
    </source>
</evidence>
<dbReference type="Gene3D" id="1.10.510.10">
    <property type="entry name" value="Transferase(Phosphotransferase) domain 1"/>
    <property type="match status" value="1"/>
</dbReference>
<feature type="compositionally biased region" description="Low complexity" evidence="10">
    <location>
        <begin position="396"/>
        <end position="415"/>
    </location>
</feature>
<evidence type="ECO:0000259" key="11">
    <source>
        <dbReference type="PROSITE" id="PS50011"/>
    </source>
</evidence>
<keyword evidence="13" id="KW-1185">Reference proteome</keyword>
<name>A0A9W4W3Z6_9PEZI</name>
<dbReference type="GO" id="GO:0000245">
    <property type="term" value="P:spliceosomal complex assembly"/>
    <property type="evidence" value="ECO:0007669"/>
    <property type="project" value="TreeGrafter"/>
</dbReference>
<feature type="domain" description="Protein kinase" evidence="11">
    <location>
        <begin position="89"/>
        <end position="490"/>
    </location>
</feature>
<dbReference type="Gene3D" id="3.30.200.20">
    <property type="entry name" value="Phosphorylase Kinase, domain 1"/>
    <property type="match status" value="1"/>
</dbReference>
<dbReference type="Proteomes" id="UP001152533">
    <property type="component" value="Unassembled WGS sequence"/>
</dbReference>
<keyword evidence="5" id="KW-0418">Kinase</keyword>
<dbReference type="PANTHER" id="PTHR47634">
    <property type="entry name" value="PROTEIN KINASE DOMAIN-CONTAINING PROTEIN-RELATED"/>
    <property type="match status" value="1"/>
</dbReference>
<dbReference type="AlphaFoldDB" id="A0A9W4W3Z6"/>
<evidence type="ECO:0000256" key="3">
    <source>
        <dbReference type="ARBA" id="ARBA00022679"/>
    </source>
</evidence>
<evidence type="ECO:0000256" key="6">
    <source>
        <dbReference type="ARBA" id="ARBA00022840"/>
    </source>
</evidence>
<feature type="region of interest" description="Disordered" evidence="10">
    <location>
        <begin position="507"/>
        <end position="538"/>
    </location>
</feature>
<feature type="region of interest" description="Disordered" evidence="10">
    <location>
        <begin position="396"/>
        <end position="426"/>
    </location>
</feature>
<dbReference type="GO" id="GO:0005737">
    <property type="term" value="C:cytoplasm"/>
    <property type="evidence" value="ECO:0007669"/>
    <property type="project" value="TreeGrafter"/>
</dbReference>
<proteinExistence type="predicted"/>
<sequence length="570" mass="64433">MGSIHSMVAKLPHGRNAADAQLISSNYVSSEKDTMVSLLAAREPYSQEDLNMMQILLYNDDEPDERYWFYQEGFLHPVQLGDQLCDGRYTIINKLGNGSFSTVWLAHDEVLSRKVAIKIACAEAERESDEFPSDEHGILQRLRGNPASNPGVEVIHPCLDTFTMQGPNGRHRCFVSDPTCINLSQSKFRSEPNWLFRLNVARALVAQLIQGVAYMHSQGVVHGGKSHTNHLFGNLLLALPDEELSKRSVRDLYTSFGLPQQYPVDICKKVSDFDEPIPENAPPYLVGKMYFNDKHAHKLRLSDAKLRISDFGESWRPAEHDRYELNIPEQSRAPEALVAKKLRKPIGFPADVWALGCVTVELYARYSVFQTYFPGFEEVWAEVVHVLGKPPQTWLDASNADIDSGNNDNGSNPDNETPRHRDPTTLSDHIVQLIDKDRSEKLIGIWDDGDEDEKIPPGELRDLLLMLEQIFCWLPEDRIRAEDLMKGDWMKNWGLPAIEAMEKAYKEKSEVTKQTSASSGSGSESNTMHHGKTDRPVNETRHGAIRGLFKAARWGLGTGVWLWLERALEI</sequence>
<dbReference type="Pfam" id="PF00069">
    <property type="entry name" value="Pkinase"/>
    <property type="match status" value="1"/>
</dbReference>
<comment type="catalytic activity">
    <reaction evidence="8">
        <text>L-seryl-[protein] + ATP = O-phospho-L-seryl-[protein] + ADP + H(+)</text>
        <dbReference type="Rhea" id="RHEA:17989"/>
        <dbReference type="Rhea" id="RHEA-COMP:9863"/>
        <dbReference type="Rhea" id="RHEA-COMP:11604"/>
        <dbReference type="ChEBI" id="CHEBI:15378"/>
        <dbReference type="ChEBI" id="CHEBI:29999"/>
        <dbReference type="ChEBI" id="CHEBI:30616"/>
        <dbReference type="ChEBI" id="CHEBI:83421"/>
        <dbReference type="ChEBI" id="CHEBI:456216"/>
        <dbReference type="EC" id="2.7.11.1"/>
    </reaction>
</comment>
<evidence type="ECO:0000256" key="9">
    <source>
        <dbReference type="PROSITE-ProRule" id="PRU10141"/>
    </source>
</evidence>
<organism evidence="12 13">
    <name type="scientific">Colletotrichum noveboracense</name>
    <dbReference type="NCBI Taxonomy" id="2664923"/>
    <lineage>
        <taxon>Eukaryota</taxon>
        <taxon>Fungi</taxon>
        <taxon>Dikarya</taxon>
        <taxon>Ascomycota</taxon>
        <taxon>Pezizomycotina</taxon>
        <taxon>Sordariomycetes</taxon>
        <taxon>Hypocreomycetidae</taxon>
        <taxon>Glomerellales</taxon>
        <taxon>Glomerellaceae</taxon>
        <taxon>Colletotrichum</taxon>
        <taxon>Colletotrichum gloeosporioides species complex</taxon>
    </lineage>
</organism>
<reference evidence="12" key="1">
    <citation type="submission" date="2022-08" db="EMBL/GenBank/DDBJ databases">
        <authorList>
            <person name="Giroux E."/>
            <person name="Giroux E."/>
        </authorList>
    </citation>
    <scope>NUCLEOTIDE SEQUENCE</scope>
    <source>
        <strain evidence="12">H1091258</strain>
    </source>
</reference>
<dbReference type="GO" id="GO:0004674">
    <property type="term" value="F:protein serine/threonine kinase activity"/>
    <property type="evidence" value="ECO:0007669"/>
    <property type="project" value="UniProtKB-KW"/>
</dbReference>
<dbReference type="PANTHER" id="PTHR47634:SF9">
    <property type="entry name" value="PROTEIN KINASE DOMAIN-CONTAINING PROTEIN-RELATED"/>
    <property type="match status" value="1"/>
</dbReference>
<dbReference type="PROSITE" id="PS50011">
    <property type="entry name" value="PROTEIN_KINASE_DOM"/>
    <property type="match status" value="1"/>
</dbReference>
<evidence type="ECO:0000256" key="5">
    <source>
        <dbReference type="ARBA" id="ARBA00022777"/>
    </source>
</evidence>
<dbReference type="GO" id="GO:0005634">
    <property type="term" value="C:nucleus"/>
    <property type="evidence" value="ECO:0007669"/>
    <property type="project" value="TreeGrafter"/>
</dbReference>
<keyword evidence="2" id="KW-0723">Serine/threonine-protein kinase</keyword>